<dbReference type="GO" id="GO:0005634">
    <property type="term" value="C:nucleus"/>
    <property type="evidence" value="ECO:0007669"/>
    <property type="project" value="TreeGrafter"/>
</dbReference>
<dbReference type="Proteomes" id="UP000324022">
    <property type="component" value="Unassembled WGS sequence"/>
</dbReference>
<proteinExistence type="predicted"/>
<evidence type="ECO:0000313" key="9">
    <source>
        <dbReference type="Proteomes" id="UP000324022"/>
    </source>
</evidence>
<keyword evidence="1" id="KW-0540">Nuclease</keyword>
<dbReference type="Gene3D" id="3.90.1140.10">
    <property type="entry name" value="Cyclic phosphodiesterase"/>
    <property type="match status" value="1"/>
</dbReference>
<evidence type="ECO:0000256" key="7">
    <source>
        <dbReference type="SAM" id="MobiDB-lite"/>
    </source>
</evidence>
<dbReference type="PANTHER" id="PTHR13522">
    <property type="entry name" value="U6 SNRNA PHOSPHODIESTERASE 1"/>
    <property type="match status" value="1"/>
</dbReference>
<name>A0A5C3E4V5_9BASI</name>
<dbReference type="InterPro" id="IPR027521">
    <property type="entry name" value="Usb1"/>
</dbReference>
<dbReference type="Pfam" id="PF09749">
    <property type="entry name" value="HVSL"/>
    <property type="match status" value="1"/>
</dbReference>
<evidence type="ECO:0000256" key="3">
    <source>
        <dbReference type="ARBA" id="ARBA00023239"/>
    </source>
</evidence>
<dbReference type="OrthoDB" id="49151at2759"/>
<dbReference type="GO" id="GO:0000175">
    <property type="term" value="F:3'-5'-RNA exonuclease activity"/>
    <property type="evidence" value="ECO:0007669"/>
    <property type="project" value="TreeGrafter"/>
</dbReference>
<protein>
    <recommendedName>
        <fullName evidence="5">U6 snRNA phosphodiesterase 1</fullName>
    </recommendedName>
    <alternativeName>
        <fullName evidence="6">3'-5' RNA exonuclease USB1</fullName>
    </alternativeName>
</protein>
<feature type="region of interest" description="Disordered" evidence="7">
    <location>
        <begin position="1"/>
        <end position="64"/>
    </location>
</feature>
<dbReference type="EMBL" id="OOIN01000011">
    <property type="protein sequence ID" value="SPO25622.1"/>
    <property type="molecule type" value="Genomic_DNA"/>
</dbReference>
<keyword evidence="2" id="KW-0378">Hydrolase</keyword>
<organism evidence="8 9">
    <name type="scientific">Ustilago trichophora</name>
    <dbReference type="NCBI Taxonomy" id="86804"/>
    <lineage>
        <taxon>Eukaryota</taxon>
        <taxon>Fungi</taxon>
        <taxon>Dikarya</taxon>
        <taxon>Basidiomycota</taxon>
        <taxon>Ustilaginomycotina</taxon>
        <taxon>Ustilaginomycetes</taxon>
        <taxon>Ustilaginales</taxon>
        <taxon>Ustilaginaceae</taxon>
        <taxon>Ustilago</taxon>
    </lineage>
</organism>
<keyword evidence="9" id="KW-1185">Reference proteome</keyword>
<evidence type="ECO:0000256" key="2">
    <source>
        <dbReference type="ARBA" id="ARBA00022801"/>
    </source>
</evidence>
<evidence type="ECO:0000256" key="5">
    <source>
        <dbReference type="ARBA" id="ARBA00029543"/>
    </source>
</evidence>
<evidence type="ECO:0000256" key="4">
    <source>
        <dbReference type="ARBA" id="ARBA00023242"/>
    </source>
</evidence>
<keyword evidence="4" id="KW-0539">Nucleus</keyword>
<sequence>MSGALSSLSQYADSDTDGDPANDTGQVSPTSESARGTGQDRIGTNDTQAILSSADPSSRRKRKLPPLEVDSLLPADQCGPPASSHTLAVRGTKKVTRGDWLCYCFVEVPVERSLSKLIQESHDYVRTQIGSEYGLQDLRVAESSPDDSQGVSCSTTKTERLHISLTRPFTVRSYEREEYIKVAAAELRRLKSIVGSFAFSFSRFAYLSNDDGSRHFMVLEVGSGREKFHTVSTALSAELRREFRAKSYYEEARFHTSTACLTSTAERSSTEIGGALGPRFSKIVADTEAKWGAQLRKSPPNWATRIGIQVANRITYVDL</sequence>
<dbReference type="GO" id="GO:0034477">
    <property type="term" value="P:U6 snRNA 3'-end processing"/>
    <property type="evidence" value="ECO:0007669"/>
    <property type="project" value="InterPro"/>
</dbReference>
<feature type="compositionally biased region" description="Polar residues" evidence="7">
    <location>
        <begin position="1"/>
        <end position="13"/>
    </location>
</feature>
<dbReference type="AlphaFoldDB" id="A0A5C3E4V5"/>
<evidence type="ECO:0000313" key="8">
    <source>
        <dbReference type="EMBL" id="SPO25622.1"/>
    </source>
</evidence>
<gene>
    <name evidence="8" type="ORF">UTRI_03346_B</name>
</gene>
<dbReference type="GO" id="GO:0016829">
    <property type="term" value="F:lyase activity"/>
    <property type="evidence" value="ECO:0007669"/>
    <property type="project" value="UniProtKB-KW"/>
</dbReference>
<feature type="compositionally biased region" description="Polar residues" evidence="7">
    <location>
        <begin position="23"/>
        <end position="56"/>
    </location>
</feature>
<dbReference type="PANTHER" id="PTHR13522:SF3">
    <property type="entry name" value="U6 SNRNA PHOSPHODIESTERASE 1"/>
    <property type="match status" value="1"/>
</dbReference>
<accession>A0A5C3E4V5</accession>
<evidence type="ECO:0000256" key="1">
    <source>
        <dbReference type="ARBA" id="ARBA00022722"/>
    </source>
</evidence>
<keyword evidence="3" id="KW-0456">Lyase</keyword>
<reference evidence="8 9" key="1">
    <citation type="submission" date="2018-03" db="EMBL/GenBank/DDBJ databases">
        <authorList>
            <person name="Guldener U."/>
        </authorList>
    </citation>
    <scope>NUCLEOTIDE SEQUENCE [LARGE SCALE GENOMIC DNA]</scope>
    <source>
        <strain evidence="8 9">NBRC100155</strain>
    </source>
</reference>
<evidence type="ECO:0000256" key="6">
    <source>
        <dbReference type="ARBA" id="ARBA00030030"/>
    </source>
</evidence>